<dbReference type="PANTHER" id="PTHR43685:SF2">
    <property type="entry name" value="GLYCOSYLTRANSFERASE 2-LIKE DOMAIN-CONTAINING PROTEIN"/>
    <property type="match status" value="1"/>
</dbReference>
<reference evidence="2" key="2">
    <citation type="submission" date="2021-08" db="EMBL/GenBank/DDBJ databases">
        <authorList>
            <person name="Tani A."/>
            <person name="Ola A."/>
            <person name="Ogura Y."/>
            <person name="Katsura K."/>
            <person name="Hayashi T."/>
        </authorList>
    </citation>
    <scope>NUCLEOTIDE SEQUENCE</scope>
    <source>
        <strain evidence="2">KCTC 52305</strain>
    </source>
</reference>
<protein>
    <submittedName>
        <fullName evidence="2">Undecaprenyl-phosphate 4-deoxy-4-formamido-L-arabinose transferase</fullName>
    </submittedName>
</protein>
<organism evidence="2 3">
    <name type="scientific">Methylobacterium crusticola</name>
    <dbReference type="NCBI Taxonomy" id="1697972"/>
    <lineage>
        <taxon>Bacteria</taxon>
        <taxon>Pseudomonadati</taxon>
        <taxon>Pseudomonadota</taxon>
        <taxon>Alphaproteobacteria</taxon>
        <taxon>Hyphomicrobiales</taxon>
        <taxon>Methylobacteriaceae</taxon>
        <taxon>Methylobacterium</taxon>
    </lineage>
</organism>
<gene>
    <name evidence="2" type="primary">arnC_3</name>
    <name evidence="2" type="ORF">OPKNFCMD_4936</name>
</gene>
<reference evidence="2" key="1">
    <citation type="journal article" date="2021" name="Front. Microbiol.">
        <title>Comprehensive Comparative Genomics and Phenotyping of Methylobacterium Species.</title>
        <authorList>
            <person name="Alessa O."/>
            <person name="Ogura Y."/>
            <person name="Fujitani Y."/>
            <person name="Takami H."/>
            <person name="Hayashi T."/>
            <person name="Sahin N."/>
            <person name="Tani A."/>
        </authorList>
    </citation>
    <scope>NUCLEOTIDE SEQUENCE</scope>
    <source>
        <strain evidence="2">KCTC 52305</strain>
    </source>
</reference>
<keyword evidence="2" id="KW-0808">Transferase</keyword>
<dbReference type="Proteomes" id="UP001055167">
    <property type="component" value="Unassembled WGS sequence"/>
</dbReference>
<dbReference type="GO" id="GO:0016740">
    <property type="term" value="F:transferase activity"/>
    <property type="evidence" value="ECO:0007669"/>
    <property type="project" value="UniProtKB-KW"/>
</dbReference>
<dbReference type="InterPro" id="IPR029044">
    <property type="entry name" value="Nucleotide-diphossugar_trans"/>
</dbReference>
<dbReference type="Gene3D" id="3.90.550.10">
    <property type="entry name" value="Spore Coat Polysaccharide Biosynthesis Protein SpsA, Chain A"/>
    <property type="match status" value="1"/>
</dbReference>
<keyword evidence="3" id="KW-1185">Reference proteome</keyword>
<evidence type="ECO:0000259" key="1">
    <source>
        <dbReference type="Pfam" id="PF00535"/>
    </source>
</evidence>
<dbReference type="Pfam" id="PF00535">
    <property type="entry name" value="Glycos_transf_2"/>
    <property type="match status" value="1"/>
</dbReference>
<evidence type="ECO:0000313" key="2">
    <source>
        <dbReference type="EMBL" id="GJD52174.1"/>
    </source>
</evidence>
<comment type="caution">
    <text evidence="2">The sequence shown here is derived from an EMBL/GenBank/DDBJ whole genome shotgun (WGS) entry which is preliminary data.</text>
</comment>
<dbReference type="InterPro" id="IPR001173">
    <property type="entry name" value="Glyco_trans_2-like"/>
</dbReference>
<dbReference type="CDD" id="cd00761">
    <property type="entry name" value="Glyco_tranf_GTA_type"/>
    <property type="match status" value="1"/>
</dbReference>
<sequence>MRPPPQHVSVIMPAFNAAATIERALSSALAQSHSELEVIVVDDGSSDATRDVVRLIAARDSRVRLLEDGGNKGPAAARNAGFSAATGAWLALLDADDAWRAERLERMLAVAGDRADVVFDNLLGFDAHTGGTIGPLFPSLPEVIGVSDMVAMTAPGSCINYGYLKPVFRRALVSEAGLRFDETLRTSEDLLFFLELLIVSGGATATREGYYVYTMQVGSSGRSSPYSHSKPYDVAVAAALARLREAHAARLTPEESASVQHRIDHLRAIAPVSDFHFARRTGDIRKLIDLLARSPAVRRELARGVARRMRGRAASPARTTPDA</sequence>
<proteinExistence type="predicted"/>
<dbReference type="EMBL" id="BPQH01000017">
    <property type="protein sequence ID" value="GJD52174.1"/>
    <property type="molecule type" value="Genomic_DNA"/>
</dbReference>
<accession>A0ABQ4R5V6</accession>
<evidence type="ECO:0000313" key="3">
    <source>
        <dbReference type="Proteomes" id="UP001055167"/>
    </source>
</evidence>
<dbReference type="InterPro" id="IPR050834">
    <property type="entry name" value="Glycosyltransf_2"/>
</dbReference>
<dbReference type="RefSeq" id="WP_128564601.1">
    <property type="nucleotide sequence ID" value="NZ_BPQH01000017.1"/>
</dbReference>
<feature type="domain" description="Glycosyltransferase 2-like" evidence="1">
    <location>
        <begin position="9"/>
        <end position="131"/>
    </location>
</feature>
<dbReference type="PANTHER" id="PTHR43685">
    <property type="entry name" value="GLYCOSYLTRANSFERASE"/>
    <property type="match status" value="1"/>
</dbReference>
<dbReference type="SUPFAM" id="SSF53448">
    <property type="entry name" value="Nucleotide-diphospho-sugar transferases"/>
    <property type="match status" value="1"/>
</dbReference>
<name>A0ABQ4R5V6_9HYPH</name>